<feature type="compositionally biased region" description="Basic and acidic residues" evidence="1">
    <location>
        <begin position="19"/>
        <end position="44"/>
    </location>
</feature>
<organism evidence="2 3">
    <name type="scientific">Citrus x changshan-huyou</name>
    <dbReference type="NCBI Taxonomy" id="2935761"/>
    <lineage>
        <taxon>Eukaryota</taxon>
        <taxon>Viridiplantae</taxon>
        <taxon>Streptophyta</taxon>
        <taxon>Embryophyta</taxon>
        <taxon>Tracheophyta</taxon>
        <taxon>Spermatophyta</taxon>
        <taxon>Magnoliopsida</taxon>
        <taxon>eudicotyledons</taxon>
        <taxon>Gunneridae</taxon>
        <taxon>Pentapetalae</taxon>
        <taxon>rosids</taxon>
        <taxon>malvids</taxon>
        <taxon>Sapindales</taxon>
        <taxon>Rutaceae</taxon>
        <taxon>Aurantioideae</taxon>
        <taxon>Citrus</taxon>
    </lineage>
</organism>
<reference evidence="2 3" key="1">
    <citation type="submission" date="2024-05" db="EMBL/GenBank/DDBJ databases">
        <title>Haplotype-resolved chromosome-level genome assembly of Huyou (Citrus changshanensis).</title>
        <authorList>
            <person name="Miao C."/>
            <person name="Chen W."/>
            <person name="Wu Y."/>
            <person name="Wang L."/>
            <person name="Zhao S."/>
            <person name="Grierson D."/>
            <person name="Xu C."/>
            <person name="Chen K."/>
        </authorList>
    </citation>
    <scope>NUCLEOTIDE SEQUENCE [LARGE SCALE GENOMIC DNA]</scope>
    <source>
        <strain evidence="2">01-14</strain>
        <tissue evidence="2">Leaf</tissue>
    </source>
</reference>
<dbReference type="AlphaFoldDB" id="A0AAP0MZW8"/>
<sequence length="227" mass="25659">MDERVEKLESNSTTDLEKINELFGKRNSKDSPLKTIIEREEGEHSNAPPPDQRRSENTMGCCQNNTQQSYIPRLTKLDFPRFNSTEDMTSWFKKFLSRVGCLSQDQRGNSFISELKDTIKANVLADRPATLTSAIGLARLYEARDLTQKPLKFLPTHSKAPNDSASILIKRLIAEEIDGRRKKGLSFKCNGQCGPRHCCKNYLCFNNSGADKEMEIIDGTLEISLPL</sequence>
<dbReference type="Proteomes" id="UP001428341">
    <property type="component" value="Unassembled WGS sequence"/>
</dbReference>
<evidence type="ECO:0000313" key="2">
    <source>
        <dbReference type="EMBL" id="KAK9230320.1"/>
    </source>
</evidence>
<comment type="caution">
    <text evidence="2">The sequence shown here is derived from an EMBL/GenBank/DDBJ whole genome shotgun (WGS) entry which is preliminary data.</text>
</comment>
<name>A0AAP0MZW8_9ROSI</name>
<proteinExistence type="predicted"/>
<protein>
    <submittedName>
        <fullName evidence="2">Uncharacterized protein</fullName>
    </submittedName>
</protein>
<feature type="region of interest" description="Disordered" evidence="1">
    <location>
        <begin position="19"/>
        <end position="60"/>
    </location>
</feature>
<gene>
    <name evidence="2" type="ORF">WN944_023287</name>
</gene>
<evidence type="ECO:0000256" key="1">
    <source>
        <dbReference type="SAM" id="MobiDB-lite"/>
    </source>
</evidence>
<accession>A0AAP0MZW8</accession>
<dbReference type="EMBL" id="JBCGBO010000001">
    <property type="protein sequence ID" value="KAK9230320.1"/>
    <property type="molecule type" value="Genomic_DNA"/>
</dbReference>
<evidence type="ECO:0000313" key="3">
    <source>
        <dbReference type="Proteomes" id="UP001428341"/>
    </source>
</evidence>
<keyword evidence="3" id="KW-1185">Reference proteome</keyword>